<sequence length="61" mass="6712">MVADHERSTCEENKRTTHRAPLSENKPRVVQPYQHVVVDPFGDLPGLDAAAAACLVDQVDL</sequence>
<dbReference type="Proteomes" id="UP000290289">
    <property type="component" value="Chromosome 16"/>
</dbReference>
<evidence type="ECO:0000313" key="3">
    <source>
        <dbReference type="Proteomes" id="UP000290289"/>
    </source>
</evidence>
<dbReference type="AlphaFoldDB" id="A0A498HKC6"/>
<proteinExistence type="predicted"/>
<evidence type="ECO:0000256" key="1">
    <source>
        <dbReference type="SAM" id="MobiDB-lite"/>
    </source>
</evidence>
<comment type="caution">
    <text evidence="2">The sequence shown here is derived from an EMBL/GenBank/DDBJ whole genome shotgun (WGS) entry which is preliminary data.</text>
</comment>
<evidence type="ECO:0000313" key="2">
    <source>
        <dbReference type="EMBL" id="RXH70352.1"/>
    </source>
</evidence>
<gene>
    <name evidence="2" type="ORF">DVH24_007608</name>
</gene>
<accession>A0A498HKC6</accession>
<protein>
    <submittedName>
        <fullName evidence="2">Uncharacterized protein</fullName>
    </submittedName>
</protein>
<feature type="region of interest" description="Disordered" evidence="1">
    <location>
        <begin position="1"/>
        <end position="29"/>
    </location>
</feature>
<dbReference type="EMBL" id="RDQH01000342">
    <property type="protein sequence ID" value="RXH70352.1"/>
    <property type="molecule type" value="Genomic_DNA"/>
</dbReference>
<keyword evidence="3" id="KW-1185">Reference proteome</keyword>
<feature type="compositionally biased region" description="Basic and acidic residues" evidence="1">
    <location>
        <begin position="1"/>
        <end position="15"/>
    </location>
</feature>
<name>A0A498HKC6_MALDO</name>
<reference evidence="2 3" key="1">
    <citation type="submission" date="2018-10" db="EMBL/GenBank/DDBJ databases">
        <title>A high-quality apple genome assembly.</title>
        <authorList>
            <person name="Hu J."/>
        </authorList>
    </citation>
    <scope>NUCLEOTIDE SEQUENCE [LARGE SCALE GENOMIC DNA]</scope>
    <source>
        <strain evidence="3">cv. HFTH1</strain>
        <tissue evidence="2">Young leaf</tissue>
    </source>
</reference>
<organism evidence="2 3">
    <name type="scientific">Malus domestica</name>
    <name type="common">Apple</name>
    <name type="synonym">Pyrus malus</name>
    <dbReference type="NCBI Taxonomy" id="3750"/>
    <lineage>
        <taxon>Eukaryota</taxon>
        <taxon>Viridiplantae</taxon>
        <taxon>Streptophyta</taxon>
        <taxon>Embryophyta</taxon>
        <taxon>Tracheophyta</taxon>
        <taxon>Spermatophyta</taxon>
        <taxon>Magnoliopsida</taxon>
        <taxon>eudicotyledons</taxon>
        <taxon>Gunneridae</taxon>
        <taxon>Pentapetalae</taxon>
        <taxon>rosids</taxon>
        <taxon>fabids</taxon>
        <taxon>Rosales</taxon>
        <taxon>Rosaceae</taxon>
        <taxon>Amygdaloideae</taxon>
        <taxon>Maleae</taxon>
        <taxon>Malus</taxon>
    </lineage>
</organism>